<feature type="transmembrane region" description="Helical" evidence="10">
    <location>
        <begin position="6"/>
        <end position="23"/>
    </location>
</feature>
<name>A0ABY6JAS2_9BACT</name>
<dbReference type="PANTHER" id="PTHR10110:SF86">
    <property type="entry name" value="SODIUM_HYDROGEN EXCHANGER 7"/>
    <property type="match status" value="1"/>
</dbReference>
<feature type="transmembrane region" description="Helical" evidence="10">
    <location>
        <begin position="349"/>
        <end position="372"/>
    </location>
</feature>
<dbReference type="EMBL" id="CP107006">
    <property type="protein sequence ID" value="UYQ95462.1"/>
    <property type="molecule type" value="Genomic_DNA"/>
</dbReference>
<evidence type="ECO:0000313" key="13">
    <source>
        <dbReference type="Proteomes" id="UP001162741"/>
    </source>
</evidence>
<feature type="transmembrane region" description="Helical" evidence="10">
    <location>
        <begin position="208"/>
        <end position="228"/>
    </location>
</feature>
<keyword evidence="6 10" id="KW-0915">Sodium</keyword>
<keyword evidence="10" id="KW-0050">Antiport</keyword>
<dbReference type="InterPro" id="IPR004705">
    <property type="entry name" value="Cation/H_exchanger_CPA1_bac"/>
</dbReference>
<dbReference type="InterPro" id="IPR018422">
    <property type="entry name" value="Cation/H_exchanger_CPA1"/>
</dbReference>
<keyword evidence="13" id="KW-1185">Reference proteome</keyword>
<protein>
    <submittedName>
        <fullName evidence="12">Na+/H+ antiporter</fullName>
    </submittedName>
</protein>
<keyword evidence="4 10" id="KW-0812">Transmembrane</keyword>
<comment type="similarity">
    <text evidence="10">Belongs to the monovalent cation:proton antiporter 1 (CPA1) transporter (TC 2.A.36) family.</text>
</comment>
<dbReference type="Pfam" id="PF00999">
    <property type="entry name" value="Na_H_Exchanger"/>
    <property type="match status" value="1"/>
</dbReference>
<feature type="transmembrane region" description="Helical" evidence="10">
    <location>
        <begin position="272"/>
        <end position="294"/>
    </location>
</feature>
<feature type="transmembrane region" description="Helical" evidence="10">
    <location>
        <begin position="234"/>
        <end position="251"/>
    </location>
</feature>
<keyword evidence="2 10" id="KW-0813">Transport</keyword>
<feature type="transmembrane region" description="Helical" evidence="10">
    <location>
        <begin position="306"/>
        <end position="328"/>
    </location>
</feature>
<proteinExistence type="inferred from homology"/>
<feature type="transmembrane region" description="Helical" evidence="10">
    <location>
        <begin position="184"/>
        <end position="203"/>
    </location>
</feature>
<dbReference type="PANTHER" id="PTHR10110">
    <property type="entry name" value="SODIUM/HYDROGEN EXCHANGER"/>
    <property type="match status" value="1"/>
</dbReference>
<evidence type="ECO:0000259" key="11">
    <source>
        <dbReference type="Pfam" id="PF00999"/>
    </source>
</evidence>
<evidence type="ECO:0000256" key="4">
    <source>
        <dbReference type="ARBA" id="ARBA00022692"/>
    </source>
</evidence>
<feature type="transmembrane region" description="Helical" evidence="10">
    <location>
        <begin position="85"/>
        <end position="105"/>
    </location>
</feature>
<feature type="transmembrane region" description="Helical" evidence="10">
    <location>
        <begin position="30"/>
        <end position="50"/>
    </location>
</feature>
<evidence type="ECO:0000256" key="8">
    <source>
        <dbReference type="ARBA" id="ARBA00023136"/>
    </source>
</evidence>
<sequence>MIHHHLLLILSLFFAMALLFMLSQRLKISYPIFLVIGGLAISFIPGMPQLNVDPELVFLIFLPPLLFEAAWHSSWNQLWKWKRSILSLGFGLVLVTSLAIAYFSVNIIPGFTLALGFLLGGIISPPDAVAATSVLKGMAVPKRGLTILEGESLVNDAASLTVFRFAVAAILTNEFVIQKAAVDFLESAVMGVFVGLMIAHLLYWILRYWVHASSITTPITLIAPYLMYIVAEEFHWSGVLAVVSGGLFLSFRSSDFLNYHTRLQTQEVWTTVGFLLNGFVFILIGLELPVIIAGLEGYSMSDAIKYALIITGLVIIIRIVLVYASTFIPRIVSKRIRESEKSPGLKLPFIIGWAGMRGVVSLASALAIPLTLDDKLTAFPHRNLILFITFVVILVTLVFQGLTLPFFIKWLKVEEVDEYIPEEEQVEEIRVELGKCAIDYLDTNYAVEMQQYETIHRIKEQIERSVNASTATLGEEDKKQALSTIRGLNRKILLELISLRRDVLAKMRRESSFDDSVLRLIESSLDLEEARLRKG</sequence>
<evidence type="ECO:0000256" key="2">
    <source>
        <dbReference type="ARBA" id="ARBA00022448"/>
    </source>
</evidence>
<dbReference type="NCBIfam" id="TIGR00831">
    <property type="entry name" value="a_cpa1"/>
    <property type="match status" value="1"/>
</dbReference>
<keyword evidence="5 10" id="KW-1133">Transmembrane helix</keyword>
<evidence type="ECO:0000256" key="5">
    <source>
        <dbReference type="ARBA" id="ARBA00022989"/>
    </source>
</evidence>
<gene>
    <name evidence="12" type="ORF">MKQ68_10160</name>
</gene>
<evidence type="ECO:0000256" key="6">
    <source>
        <dbReference type="ARBA" id="ARBA00023053"/>
    </source>
</evidence>
<evidence type="ECO:0000256" key="7">
    <source>
        <dbReference type="ARBA" id="ARBA00023065"/>
    </source>
</evidence>
<evidence type="ECO:0000256" key="9">
    <source>
        <dbReference type="ARBA" id="ARBA00023201"/>
    </source>
</evidence>
<evidence type="ECO:0000256" key="10">
    <source>
        <dbReference type="RuleBase" id="RU366002"/>
    </source>
</evidence>
<comment type="subcellular location">
    <subcellularLocation>
        <location evidence="1 10">Cell membrane</location>
        <topology evidence="1 10">Multi-pass membrane protein</topology>
    </subcellularLocation>
</comment>
<dbReference type="InterPro" id="IPR006153">
    <property type="entry name" value="Cation/H_exchanger_TM"/>
</dbReference>
<dbReference type="RefSeq" id="WP_264283192.1">
    <property type="nucleotide sequence ID" value="NZ_CP107006.1"/>
</dbReference>
<evidence type="ECO:0000256" key="3">
    <source>
        <dbReference type="ARBA" id="ARBA00022475"/>
    </source>
</evidence>
<reference evidence="12" key="1">
    <citation type="submission" date="2022-10" db="EMBL/GenBank/DDBJ databases">
        <title>Chitinophaga sp. nov., isolated from soil.</title>
        <authorList>
            <person name="Jeon C.O."/>
        </authorList>
    </citation>
    <scope>NUCLEOTIDE SEQUENCE</scope>
    <source>
        <strain evidence="12">R8</strain>
    </source>
</reference>
<feature type="domain" description="Cation/H+ exchanger transmembrane" evidence="11">
    <location>
        <begin position="16"/>
        <end position="410"/>
    </location>
</feature>
<feature type="transmembrane region" description="Helical" evidence="10">
    <location>
        <begin position="56"/>
        <end position="73"/>
    </location>
</feature>
<accession>A0ABY6JAS2</accession>
<keyword evidence="7 10" id="KW-0406">Ion transport</keyword>
<keyword evidence="9 10" id="KW-0739">Sodium transport</keyword>
<comment type="function">
    <text evidence="10">Na(+)/H(+) antiporter that extrudes sodium in exchange for external protons.</text>
</comment>
<organism evidence="12 13">
    <name type="scientific">Chitinophaga horti</name>
    <dbReference type="NCBI Taxonomy" id="2920382"/>
    <lineage>
        <taxon>Bacteria</taxon>
        <taxon>Pseudomonadati</taxon>
        <taxon>Bacteroidota</taxon>
        <taxon>Chitinophagia</taxon>
        <taxon>Chitinophagales</taxon>
        <taxon>Chitinophagaceae</taxon>
        <taxon>Chitinophaga</taxon>
    </lineage>
</organism>
<dbReference type="Gene3D" id="6.10.140.1330">
    <property type="match status" value="1"/>
</dbReference>
<dbReference type="Proteomes" id="UP001162741">
    <property type="component" value="Chromosome"/>
</dbReference>
<keyword evidence="8 10" id="KW-0472">Membrane</keyword>
<keyword evidence="3 10" id="KW-1003">Cell membrane</keyword>
<feature type="transmembrane region" description="Helical" evidence="10">
    <location>
        <begin position="384"/>
        <end position="408"/>
    </location>
</feature>
<evidence type="ECO:0000256" key="1">
    <source>
        <dbReference type="ARBA" id="ARBA00004651"/>
    </source>
</evidence>
<evidence type="ECO:0000313" key="12">
    <source>
        <dbReference type="EMBL" id="UYQ95462.1"/>
    </source>
</evidence>